<dbReference type="Proteomes" id="UP001500124">
    <property type="component" value="Unassembled WGS sequence"/>
</dbReference>
<dbReference type="RefSeq" id="WP_176150650.1">
    <property type="nucleotide sequence ID" value="NZ_BAABKC010000078.1"/>
</dbReference>
<dbReference type="InterPro" id="IPR029056">
    <property type="entry name" value="Ribokinase-like"/>
</dbReference>
<feature type="region of interest" description="Disordered" evidence="6">
    <location>
        <begin position="1"/>
        <end position="22"/>
    </location>
</feature>
<evidence type="ECO:0000256" key="5">
    <source>
        <dbReference type="ARBA" id="ARBA00022977"/>
    </source>
</evidence>
<evidence type="ECO:0000313" key="9">
    <source>
        <dbReference type="Proteomes" id="UP001500124"/>
    </source>
</evidence>
<dbReference type="Pfam" id="PF08543">
    <property type="entry name" value="Phos_pyr_kin"/>
    <property type="match status" value="1"/>
</dbReference>
<comment type="catalytic activity">
    <reaction evidence="2">
        <text>4-amino-2-methyl-5-(phosphooxymethyl)pyrimidine + ATP = 4-amino-2-methyl-5-(diphosphooxymethyl)pyrimidine + ADP</text>
        <dbReference type="Rhea" id="RHEA:19893"/>
        <dbReference type="ChEBI" id="CHEBI:30616"/>
        <dbReference type="ChEBI" id="CHEBI:57841"/>
        <dbReference type="ChEBI" id="CHEBI:58354"/>
        <dbReference type="ChEBI" id="CHEBI:456216"/>
        <dbReference type="EC" id="2.7.4.7"/>
    </reaction>
</comment>
<dbReference type="GO" id="GO:0016301">
    <property type="term" value="F:kinase activity"/>
    <property type="evidence" value="ECO:0007669"/>
    <property type="project" value="UniProtKB-KW"/>
</dbReference>
<dbReference type="Gene3D" id="3.40.1190.20">
    <property type="match status" value="1"/>
</dbReference>
<evidence type="ECO:0000256" key="2">
    <source>
        <dbReference type="ARBA" id="ARBA00000565"/>
    </source>
</evidence>
<evidence type="ECO:0000313" key="8">
    <source>
        <dbReference type="EMBL" id="GAA5068047.1"/>
    </source>
</evidence>
<dbReference type="EMBL" id="BAABKC010000078">
    <property type="protein sequence ID" value="GAA5068047.1"/>
    <property type="molecule type" value="Genomic_DNA"/>
</dbReference>
<keyword evidence="5" id="KW-0784">Thiamine biosynthesis</keyword>
<dbReference type="NCBIfam" id="TIGR00097">
    <property type="entry name" value="HMP-P_kinase"/>
    <property type="match status" value="1"/>
</dbReference>
<comment type="caution">
    <text evidence="8">The sequence shown here is derived from an EMBL/GenBank/DDBJ whole genome shotgun (WGS) entry which is preliminary data.</text>
</comment>
<comment type="catalytic activity">
    <reaction evidence="1">
        <text>4-amino-5-hydroxymethyl-2-methylpyrimidine + ATP = 4-amino-2-methyl-5-(phosphooxymethyl)pyrimidine + ADP + H(+)</text>
        <dbReference type="Rhea" id="RHEA:23096"/>
        <dbReference type="ChEBI" id="CHEBI:15378"/>
        <dbReference type="ChEBI" id="CHEBI:16892"/>
        <dbReference type="ChEBI" id="CHEBI:30616"/>
        <dbReference type="ChEBI" id="CHEBI:58354"/>
        <dbReference type="ChEBI" id="CHEBI:456216"/>
        <dbReference type="EC" id="2.7.1.49"/>
    </reaction>
</comment>
<gene>
    <name evidence="8" type="primary">thiD</name>
    <name evidence="8" type="ORF">GCM10023336_50910</name>
</gene>
<reference evidence="9" key="1">
    <citation type="journal article" date="2019" name="Int. J. Syst. Evol. Microbiol.">
        <title>The Global Catalogue of Microorganisms (GCM) 10K type strain sequencing project: providing services to taxonomists for standard genome sequencing and annotation.</title>
        <authorList>
            <consortium name="The Broad Institute Genomics Platform"/>
            <consortium name="The Broad Institute Genome Sequencing Center for Infectious Disease"/>
            <person name="Wu L."/>
            <person name="Ma J."/>
        </authorList>
    </citation>
    <scope>NUCLEOTIDE SEQUENCE [LARGE SCALE GENOMIC DNA]</scope>
    <source>
        <strain evidence="9">JCM 18410</strain>
    </source>
</reference>
<proteinExistence type="predicted"/>
<evidence type="ECO:0000256" key="1">
    <source>
        <dbReference type="ARBA" id="ARBA00000151"/>
    </source>
</evidence>
<comment type="pathway">
    <text evidence="4">Cofactor biosynthesis; thiamine diphosphate biosynthesis; 4-amino-2-methyl-5-diphosphomethylpyrimidine from 5-amino-1-(5-phospho-D-ribosyl)imidazole: step 3/3.</text>
</comment>
<evidence type="ECO:0000256" key="3">
    <source>
        <dbReference type="ARBA" id="ARBA00003848"/>
    </source>
</evidence>
<comment type="function">
    <text evidence="3">Catalyzes the phosphorylation of hydroxymethylpyrimidine phosphate (HMP-P) to HMP-PP, and of HMP to HMP-P.</text>
</comment>
<evidence type="ECO:0000256" key="4">
    <source>
        <dbReference type="ARBA" id="ARBA00004769"/>
    </source>
</evidence>
<keyword evidence="8" id="KW-0808">Transferase</keyword>
<sequence length="288" mass="29144">MSTASAPAPASRPAPPRVLTVAGSDSGGGAGIQADLKTMLALGVHGMSVLTAVTAQNSLGVQGAWELPVEAVRAQYRSVVDDIGVQAVKTGMLSSAELVATVAELIAATDAPAVVDPVGVSKHGDPLLAASALDTVRAKLLPAATVATPNLDEVAQLTGVRVTREEQLPEAAAAVLAFGPRWVLIKGGHLAGDAVDLLTDGREEHWLRAPRHDNRHTHGTGCTLASAIAAHLAQGRSVPAAVTAAKEYVTGAVAAGFALGGGIGPVDHAWTFRTRTPHPEQEPGAAAG</sequence>
<dbReference type="InterPro" id="IPR013749">
    <property type="entry name" value="PM/HMP-P_kinase-1"/>
</dbReference>
<name>A0ABP9L2F0_9ACTN</name>
<keyword evidence="9" id="KW-1185">Reference proteome</keyword>
<keyword evidence="8" id="KW-0418">Kinase</keyword>
<dbReference type="CDD" id="cd01169">
    <property type="entry name" value="HMPP_kinase"/>
    <property type="match status" value="1"/>
</dbReference>
<feature type="domain" description="Pyridoxamine kinase/Phosphomethylpyrimidine kinase" evidence="7">
    <location>
        <begin position="25"/>
        <end position="267"/>
    </location>
</feature>
<accession>A0ABP9L2F0</accession>
<protein>
    <submittedName>
        <fullName evidence="8">Bifunctional hydroxymethylpyrimidine kinase/phosphomethylpyrimidine kinase</fullName>
    </submittedName>
</protein>
<evidence type="ECO:0000259" key="7">
    <source>
        <dbReference type="Pfam" id="PF08543"/>
    </source>
</evidence>
<dbReference type="SUPFAM" id="SSF53613">
    <property type="entry name" value="Ribokinase-like"/>
    <property type="match status" value="1"/>
</dbReference>
<evidence type="ECO:0000256" key="6">
    <source>
        <dbReference type="SAM" id="MobiDB-lite"/>
    </source>
</evidence>
<dbReference type="PANTHER" id="PTHR20858:SF17">
    <property type="entry name" value="HYDROXYMETHYLPYRIMIDINE_PHOSPHOMETHYLPYRIMIDINE KINASE THI20-RELATED"/>
    <property type="match status" value="1"/>
</dbReference>
<organism evidence="8 9">
    <name type="scientific">Streptomyces similanensis</name>
    <dbReference type="NCBI Taxonomy" id="1274988"/>
    <lineage>
        <taxon>Bacteria</taxon>
        <taxon>Bacillati</taxon>
        <taxon>Actinomycetota</taxon>
        <taxon>Actinomycetes</taxon>
        <taxon>Kitasatosporales</taxon>
        <taxon>Streptomycetaceae</taxon>
        <taxon>Streptomyces</taxon>
    </lineage>
</organism>
<dbReference type="PANTHER" id="PTHR20858">
    <property type="entry name" value="PHOSPHOMETHYLPYRIMIDINE KINASE"/>
    <property type="match status" value="1"/>
</dbReference>
<dbReference type="InterPro" id="IPR004399">
    <property type="entry name" value="HMP/HMP-P_kinase_dom"/>
</dbReference>